<comment type="similarity">
    <text evidence="8">Belongs to the glutamate 5-kinase family.</text>
</comment>
<comment type="pathway">
    <text evidence="8">Amino-acid biosynthesis; L-proline biosynthesis; L-glutamate 5-semialdehyde from L-glutamate: step 1/2.</text>
</comment>
<dbReference type="Pfam" id="PF00696">
    <property type="entry name" value="AA_kinase"/>
    <property type="match status" value="1"/>
</dbReference>
<name>A0A7G6E290_THEFR</name>
<dbReference type="PIRSF" id="PIRSF000729">
    <property type="entry name" value="GK"/>
    <property type="match status" value="1"/>
</dbReference>
<feature type="binding site" evidence="8">
    <location>
        <position position="58"/>
    </location>
    <ligand>
        <name>substrate</name>
    </ligand>
</feature>
<dbReference type="PROSITE" id="PS00902">
    <property type="entry name" value="GLUTAMATE_5_KINASE"/>
    <property type="match status" value="1"/>
</dbReference>
<feature type="binding site" evidence="8">
    <location>
        <position position="18"/>
    </location>
    <ligand>
        <name>ATP</name>
        <dbReference type="ChEBI" id="CHEBI:30616"/>
    </ligand>
</feature>
<organism evidence="10 11">
    <name type="scientific">Thermanaerosceptrum fracticalcis</name>
    <dbReference type="NCBI Taxonomy" id="1712410"/>
    <lineage>
        <taxon>Bacteria</taxon>
        <taxon>Bacillati</taxon>
        <taxon>Bacillota</taxon>
        <taxon>Clostridia</taxon>
        <taxon>Eubacteriales</taxon>
        <taxon>Peptococcaceae</taxon>
        <taxon>Thermanaerosceptrum</taxon>
    </lineage>
</organism>
<dbReference type="InterPro" id="IPR036974">
    <property type="entry name" value="PUA_sf"/>
</dbReference>
<evidence type="ECO:0000256" key="6">
    <source>
        <dbReference type="ARBA" id="ARBA00022777"/>
    </source>
</evidence>
<evidence type="ECO:0000313" key="10">
    <source>
        <dbReference type="EMBL" id="QNB46194.1"/>
    </source>
</evidence>
<dbReference type="GO" id="GO:0005524">
    <property type="term" value="F:ATP binding"/>
    <property type="evidence" value="ECO:0007669"/>
    <property type="project" value="UniProtKB-KW"/>
</dbReference>
<sequence>MDEKFRELLIRAHRIVVKVGTSTLTHSTGKLNLFRLESLVREMVDLRHQGREVILVTSGAVGAGMGKMGLSERPKTMPEKQALAAIGQGILMHMYEKLFGEYGETVAQVLLTKDDIAHRERYLNGRNTLLTLLRFGVTPIINENDTVVFEEIKFGDNDTLAALVAGLVDADLLVLLSDIEGLYTADPRKDPSATLINLVEEITPQVEGLAGDPGSKLGSGGMFTKIQAAKIACNSGIPMVITNGSRKNVLREIVSGDYPGTLFVPRDHRIGARKRWIAFGSRINGTIWLDEGAEKAILTRGKSLLPSGITKVEGEFPPGSVVSLWGQNGEIARGIVNYSSEDIEKIKGAQTKEIMSILGHKDYDEVIHRDNLTLRT</sequence>
<keyword evidence="7 8" id="KW-0067">ATP-binding</keyword>
<evidence type="ECO:0000313" key="11">
    <source>
        <dbReference type="Proteomes" id="UP000515847"/>
    </source>
</evidence>
<evidence type="ECO:0000259" key="9">
    <source>
        <dbReference type="SMART" id="SM00359"/>
    </source>
</evidence>
<keyword evidence="5 8" id="KW-0547">Nucleotide-binding</keyword>
<feature type="domain" description="PUA" evidence="9">
    <location>
        <begin position="285"/>
        <end position="367"/>
    </location>
</feature>
<comment type="catalytic activity">
    <reaction evidence="8">
        <text>L-glutamate + ATP = L-glutamyl 5-phosphate + ADP</text>
        <dbReference type="Rhea" id="RHEA:14877"/>
        <dbReference type="ChEBI" id="CHEBI:29985"/>
        <dbReference type="ChEBI" id="CHEBI:30616"/>
        <dbReference type="ChEBI" id="CHEBI:58274"/>
        <dbReference type="ChEBI" id="CHEBI:456216"/>
        <dbReference type="EC" id="2.7.2.11"/>
    </reaction>
</comment>
<evidence type="ECO:0000256" key="1">
    <source>
        <dbReference type="ARBA" id="ARBA00022490"/>
    </source>
</evidence>
<dbReference type="InterPro" id="IPR005715">
    <property type="entry name" value="Glu_5kinase/COase_Synthase"/>
</dbReference>
<dbReference type="GO" id="GO:0005829">
    <property type="term" value="C:cytosol"/>
    <property type="evidence" value="ECO:0007669"/>
    <property type="project" value="TreeGrafter"/>
</dbReference>
<evidence type="ECO:0000256" key="2">
    <source>
        <dbReference type="ARBA" id="ARBA00022605"/>
    </source>
</evidence>
<keyword evidence="6 8" id="KW-0418">Kinase</keyword>
<dbReference type="InterPro" id="IPR036393">
    <property type="entry name" value="AceGlu_kinase-like_sf"/>
</dbReference>
<dbReference type="SUPFAM" id="SSF88697">
    <property type="entry name" value="PUA domain-like"/>
    <property type="match status" value="1"/>
</dbReference>
<evidence type="ECO:0000256" key="3">
    <source>
        <dbReference type="ARBA" id="ARBA00022650"/>
    </source>
</evidence>
<dbReference type="AlphaFoldDB" id="A0A7G6E290"/>
<dbReference type="GO" id="GO:0004349">
    <property type="term" value="F:glutamate 5-kinase activity"/>
    <property type="evidence" value="ECO:0007669"/>
    <property type="project" value="UniProtKB-UniRule"/>
</dbReference>
<dbReference type="SMART" id="SM00359">
    <property type="entry name" value="PUA"/>
    <property type="match status" value="1"/>
</dbReference>
<dbReference type="CDD" id="cd04242">
    <property type="entry name" value="AAK_G5K_ProB"/>
    <property type="match status" value="1"/>
</dbReference>
<dbReference type="SUPFAM" id="SSF53633">
    <property type="entry name" value="Carbamate kinase-like"/>
    <property type="match status" value="1"/>
</dbReference>
<dbReference type="HAMAP" id="MF_00456">
    <property type="entry name" value="ProB"/>
    <property type="match status" value="1"/>
</dbReference>
<feature type="binding site" evidence="8">
    <location>
        <position position="145"/>
    </location>
    <ligand>
        <name>substrate</name>
    </ligand>
</feature>
<dbReference type="PANTHER" id="PTHR43654">
    <property type="entry name" value="GLUTAMATE 5-KINASE"/>
    <property type="match status" value="1"/>
</dbReference>
<comment type="function">
    <text evidence="8">Catalyzes the transfer of a phosphate group to glutamate to form L-glutamate 5-phosphate.</text>
</comment>
<dbReference type="CDD" id="cd21157">
    <property type="entry name" value="PUA_G5K"/>
    <property type="match status" value="1"/>
</dbReference>
<keyword evidence="1 8" id="KW-0963">Cytoplasm</keyword>
<dbReference type="FunFam" id="3.40.1160.10:FF:000018">
    <property type="entry name" value="Glutamate 5-kinase"/>
    <property type="match status" value="1"/>
</dbReference>
<dbReference type="PRINTS" id="PR00474">
    <property type="entry name" value="GLU5KINASE"/>
</dbReference>
<evidence type="ECO:0000256" key="7">
    <source>
        <dbReference type="ARBA" id="ARBA00022840"/>
    </source>
</evidence>
<feature type="binding site" evidence="8">
    <location>
        <begin position="177"/>
        <end position="178"/>
    </location>
    <ligand>
        <name>ATP</name>
        <dbReference type="ChEBI" id="CHEBI:30616"/>
    </ligand>
</feature>
<keyword evidence="2 8" id="KW-0028">Amino-acid biosynthesis</keyword>
<evidence type="ECO:0000256" key="4">
    <source>
        <dbReference type="ARBA" id="ARBA00022679"/>
    </source>
</evidence>
<protein>
    <recommendedName>
        <fullName evidence="8">Glutamate 5-kinase</fullName>
        <ecNumber evidence="8">2.7.2.11</ecNumber>
    </recommendedName>
    <alternativeName>
        <fullName evidence="8">Gamma-glutamyl kinase</fullName>
        <shortName evidence="8">GK</shortName>
    </alternativeName>
</protein>
<keyword evidence="3 8" id="KW-0641">Proline biosynthesis</keyword>
<dbReference type="InterPro" id="IPR019797">
    <property type="entry name" value="Glutamate_5-kinase_CS"/>
</dbReference>
<dbReference type="InterPro" id="IPR041739">
    <property type="entry name" value="G5K_ProB"/>
</dbReference>
<dbReference type="KEGG" id="tfr:BR63_07620"/>
<reference evidence="10 11" key="1">
    <citation type="journal article" date="2019" name="Front. Microbiol.">
        <title>Thermoanaerosceptrum fracticalcis gen. nov. sp. nov., a Novel Fumarate-Fermenting Microorganism From a Deep Fractured Carbonate Aquifer of the US Great Basin.</title>
        <authorList>
            <person name="Hamilton-Brehm S.D."/>
            <person name="Stewart L.E."/>
            <person name="Zavarin M."/>
            <person name="Caldwell M."/>
            <person name="Lawson P.A."/>
            <person name="Onstott T.C."/>
            <person name="Grzymski J."/>
            <person name="Neveux I."/>
            <person name="Lollar B.S."/>
            <person name="Russell C.E."/>
            <person name="Moser D.P."/>
        </authorList>
    </citation>
    <scope>NUCLEOTIDE SEQUENCE [LARGE SCALE GENOMIC DNA]</scope>
    <source>
        <strain evidence="10 11">DRI-13</strain>
    </source>
</reference>
<gene>
    <name evidence="8 10" type="primary">proB</name>
    <name evidence="10" type="ORF">BR63_07620</name>
</gene>
<dbReference type="GO" id="GO:0055129">
    <property type="term" value="P:L-proline biosynthetic process"/>
    <property type="evidence" value="ECO:0007669"/>
    <property type="project" value="UniProtKB-UniRule"/>
</dbReference>
<dbReference type="EMBL" id="CP045798">
    <property type="protein sequence ID" value="QNB46194.1"/>
    <property type="molecule type" value="Genomic_DNA"/>
</dbReference>
<dbReference type="UniPathway" id="UPA00098">
    <property type="reaction ID" value="UER00359"/>
</dbReference>
<dbReference type="PANTHER" id="PTHR43654:SF1">
    <property type="entry name" value="ISOPENTENYL PHOSPHATE KINASE"/>
    <property type="match status" value="1"/>
</dbReference>
<dbReference type="InterPro" id="IPR002478">
    <property type="entry name" value="PUA"/>
</dbReference>
<feature type="binding site" evidence="8">
    <location>
        <position position="157"/>
    </location>
    <ligand>
        <name>substrate</name>
    </ligand>
</feature>
<dbReference type="Gene3D" id="3.40.1160.10">
    <property type="entry name" value="Acetylglutamate kinase-like"/>
    <property type="match status" value="2"/>
</dbReference>
<comment type="subcellular location">
    <subcellularLocation>
        <location evidence="8">Cytoplasm</location>
    </subcellularLocation>
</comment>
<dbReference type="FunFam" id="2.30.130.10:FF:000007">
    <property type="entry name" value="Glutamate 5-kinase"/>
    <property type="match status" value="1"/>
</dbReference>
<dbReference type="InterPro" id="IPR001048">
    <property type="entry name" value="Asp/Glu/Uridylate_kinase"/>
</dbReference>
<dbReference type="GO" id="GO:0003723">
    <property type="term" value="F:RNA binding"/>
    <property type="evidence" value="ECO:0007669"/>
    <property type="project" value="InterPro"/>
</dbReference>
<dbReference type="Pfam" id="PF01472">
    <property type="entry name" value="PUA"/>
    <property type="match status" value="1"/>
</dbReference>
<keyword evidence="11" id="KW-1185">Reference proteome</keyword>
<evidence type="ECO:0000256" key="8">
    <source>
        <dbReference type="HAMAP-Rule" id="MF_00456"/>
    </source>
</evidence>
<feature type="binding site" evidence="8">
    <location>
        <begin position="219"/>
        <end position="225"/>
    </location>
    <ligand>
        <name>ATP</name>
        <dbReference type="ChEBI" id="CHEBI:30616"/>
    </ligand>
</feature>
<dbReference type="EC" id="2.7.2.11" evidence="8"/>
<keyword evidence="4 8" id="KW-0808">Transferase</keyword>
<dbReference type="InterPro" id="IPR001057">
    <property type="entry name" value="Glu/AcGlu_kinase"/>
</dbReference>
<dbReference type="OrthoDB" id="9804434at2"/>
<dbReference type="NCBIfam" id="TIGR01027">
    <property type="entry name" value="proB"/>
    <property type="match status" value="1"/>
</dbReference>
<accession>A0A7G6E290</accession>
<dbReference type="Proteomes" id="UP000515847">
    <property type="component" value="Chromosome"/>
</dbReference>
<dbReference type="Gene3D" id="2.30.130.10">
    <property type="entry name" value="PUA domain"/>
    <property type="match status" value="1"/>
</dbReference>
<proteinExistence type="inferred from homology"/>
<dbReference type="RefSeq" id="WP_034422388.1">
    <property type="nucleotide sequence ID" value="NZ_CP045798.1"/>
</dbReference>
<evidence type="ECO:0000256" key="5">
    <source>
        <dbReference type="ARBA" id="ARBA00022741"/>
    </source>
</evidence>
<dbReference type="InterPro" id="IPR011529">
    <property type="entry name" value="Glu_5kinase"/>
</dbReference>
<dbReference type="InterPro" id="IPR015947">
    <property type="entry name" value="PUA-like_sf"/>
</dbReference>
<dbReference type="PROSITE" id="PS50890">
    <property type="entry name" value="PUA"/>
    <property type="match status" value="1"/>
</dbReference>